<gene>
    <name evidence="1" type="ORF">DYB28_013912</name>
</gene>
<dbReference type="AlphaFoldDB" id="A0A9X8DL79"/>
<protein>
    <recommendedName>
        <fullName evidence="3">EF-hand domain-containing protein</fullName>
    </recommendedName>
</protein>
<proteinExistence type="predicted"/>
<accession>A0A9X8DL79</accession>
<organism evidence="1 2">
    <name type="scientific">Aphanomyces astaci</name>
    <name type="common">Crayfish plague agent</name>
    <dbReference type="NCBI Taxonomy" id="112090"/>
    <lineage>
        <taxon>Eukaryota</taxon>
        <taxon>Sar</taxon>
        <taxon>Stramenopiles</taxon>
        <taxon>Oomycota</taxon>
        <taxon>Saprolegniomycetes</taxon>
        <taxon>Saprolegniales</taxon>
        <taxon>Verrucalvaceae</taxon>
        <taxon>Aphanomyces</taxon>
    </lineage>
</organism>
<evidence type="ECO:0008006" key="3">
    <source>
        <dbReference type="Google" id="ProtNLM"/>
    </source>
</evidence>
<feature type="non-terminal residue" evidence="1">
    <location>
        <position position="1"/>
    </location>
</feature>
<reference evidence="1 2" key="1">
    <citation type="journal article" date="2018" name="J. Invertebr. Pathol.">
        <title>New genotyping method for the causative agent of crayfish plague (Aphanomyces astaci) based on whole genome data.</title>
        <authorList>
            <person name="Minardi D."/>
            <person name="Studholme D.J."/>
            <person name="van der Giezen M."/>
            <person name="Pretto T."/>
            <person name="Oidtmann B."/>
        </authorList>
    </citation>
    <scope>NUCLEOTIDE SEQUENCE [LARGE SCALE GENOMIC DNA]</scope>
    <source>
        <strain evidence="1 2">KB13</strain>
    </source>
</reference>
<dbReference type="Proteomes" id="UP000275652">
    <property type="component" value="Unassembled WGS sequence"/>
</dbReference>
<name>A0A9X8DL79_APHAT</name>
<evidence type="ECO:0000313" key="2">
    <source>
        <dbReference type="Proteomes" id="UP000275652"/>
    </source>
</evidence>
<sequence length="81" mass="8837">GAIIVRHAFKGLSRDTVAVASTGTFDALCRNVDLKHICTRLALDLTQTELNFLVSKVDADKQGCFSSTSLFQAFTQLLYAL</sequence>
<dbReference type="EMBL" id="QUTI01050144">
    <property type="protein sequence ID" value="RLN99457.1"/>
    <property type="molecule type" value="Genomic_DNA"/>
</dbReference>
<evidence type="ECO:0000313" key="1">
    <source>
        <dbReference type="EMBL" id="RLN99457.1"/>
    </source>
</evidence>
<comment type="caution">
    <text evidence="1">The sequence shown here is derived from an EMBL/GenBank/DDBJ whole genome shotgun (WGS) entry which is preliminary data.</text>
</comment>